<feature type="transmembrane region" description="Helical" evidence="1">
    <location>
        <begin position="36"/>
        <end position="53"/>
    </location>
</feature>
<keyword evidence="1" id="KW-0812">Transmembrane</keyword>
<keyword evidence="3" id="KW-1185">Reference proteome</keyword>
<dbReference type="Proteomes" id="UP001589738">
    <property type="component" value="Unassembled WGS sequence"/>
</dbReference>
<feature type="transmembrane region" description="Helical" evidence="1">
    <location>
        <begin position="6"/>
        <end position="24"/>
    </location>
</feature>
<protein>
    <submittedName>
        <fullName evidence="2">Uncharacterized protein</fullName>
    </submittedName>
</protein>
<evidence type="ECO:0000256" key="1">
    <source>
        <dbReference type="SAM" id="Phobius"/>
    </source>
</evidence>
<dbReference type="RefSeq" id="WP_377058666.1">
    <property type="nucleotide sequence ID" value="NZ_JBHLUU010000114.1"/>
</dbReference>
<reference evidence="2 3" key="1">
    <citation type="submission" date="2024-09" db="EMBL/GenBank/DDBJ databases">
        <authorList>
            <person name="Sun Q."/>
            <person name="Mori K."/>
        </authorList>
    </citation>
    <scope>NUCLEOTIDE SEQUENCE [LARGE SCALE GENOMIC DNA]</scope>
    <source>
        <strain evidence="2 3">CGMCC 1.9126</strain>
    </source>
</reference>
<evidence type="ECO:0000313" key="3">
    <source>
        <dbReference type="Proteomes" id="UP001589738"/>
    </source>
</evidence>
<gene>
    <name evidence="2" type="ORF">ACFFHF_17105</name>
</gene>
<proteinExistence type="predicted"/>
<keyword evidence="1" id="KW-1133">Transmembrane helix</keyword>
<feature type="transmembrane region" description="Helical" evidence="1">
    <location>
        <begin position="65"/>
        <end position="86"/>
    </location>
</feature>
<dbReference type="EMBL" id="JBHLUU010000114">
    <property type="protein sequence ID" value="MFC0476924.1"/>
    <property type="molecule type" value="Genomic_DNA"/>
</dbReference>
<accession>A0ABV6KUH5</accession>
<evidence type="ECO:0000313" key="2">
    <source>
        <dbReference type="EMBL" id="MFC0476924.1"/>
    </source>
</evidence>
<name>A0ABV6KUH5_9BACI</name>
<sequence>MAFLSVLLAFLYAVIAAILVKVISNSFLKRGKPYEIGFFVSAIALGAISLGILQLDTPFGTLNFFLKAGITFSILQLLMLPVLLVLKRTKKQTYNKFIKWFEQTL</sequence>
<keyword evidence="1" id="KW-0472">Membrane</keyword>
<organism evidence="2 3">
    <name type="scientific">Robertmurraya beringensis</name>
    <dbReference type="NCBI Taxonomy" id="641660"/>
    <lineage>
        <taxon>Bacteria</taxon>
        <taxon>Bacillati</taxon>
        <taxon>Bacillota</taxon>
        <taxon>Bacilli</taxon>
        <taxon>Bacillales</taxon>
        <taxon>Bacillaceae</taxon>
        <taxon>Robertmurraya</taxon>
    </lineage>
</organism>
<comment type="caution">
    <text evidence="2">The sequence shown here is derived from an EMBL/GenBank/DDBJ whole genome shotgun (WGS) entry which is preliminary data.</text>
</comment>